<protein>
    <submittedName>
        <fullName evidence="1">Uncharacterized protein</fullName>
    </submittedName>
</protein>
<dbReference type="Proteomes" id="UP000010411">
    <property type="component" value="Unassembled WGS sequence"/>
</dbReference>
<organism evidence="1 2">
    <name type="scientific">Streptomyces ipomoeae 91-03</name>
    <dbReference type="NCBI Taxonomy" id="698759"/>
    <lineage>
        <taxon>Bacteria</taxon>
        <taxon>Bacillati</taxon>
        <taxon>Actinomycetota</taxon>
        <taxon>Actinomycetes</taxon>
        <taxon>Kitasatosporales</taxon>
        <taxon>Streptomycetaceae</taxon>
        <taxon>Streptomyces</taxon>
    </lineage>
</organism>
<feature type="non-terminal residue" evidence="1">
    <location>
        <position position="15"/>
    </location>
</feature>
<name>L1L1I7_9ACTN</name>
<gene>
    <name evidence="1" type="ORF">STRIP9103_05911</name>
</gene>
<dbReference type="EMBL" id="AEJC01000215">
    <property type="protein sequence ID" value="EKX66478.1"/>
    <property type="molecule type" value="Genomic_DNA"/>
</dbReference>
<keyword evidence="2" id="KW-1185">Reference proteome</keyword>
<accession>L1L1I7</accession>
<reference evidence="1 2" key="1">
    <citation type="submission" date="2012-11" db="EMBL/GenBank/DDBJ databases">
        <authorList>
            <person name="Huguet-Tapia J.C."/>
            <person name="Durkin A.S."/>
            <person name="Pettis G.S."/>
            <person name="Badger J.H."/>
        </authorList>
    </citation>
    <scope>NUCLEOTIDE SEQUENCE [LARGE SCALE GENOMIC DNA]</scope>
    <source>
        <strain evidence="1 2">91-03</strain>
    </source>
</reference>
<evidence type="ECO:0000313" key="1">
    <source>
        <dbReference type="EMBL" id="EKX66478.1"/>
    </source>
</evidence>
<evidence type="ECO:0000313" key="2">
    <source>
        <dbReference type="Proteomes" id="UP000010411"/>
    </source>
</evidence>
<proteinExistence type="predicted"/>
<sequence length="15" mass="1588">MTAEGAVPVCQARRV</sequence>
<comment type="caution">
    <text evidence="1">The sequence shown here is derived from an EMBL/GenBank/DDBJ whole genome shotgun (WGS) entry which is preliminary data.</text>
</comment>